<dbReference type="AlphaFoldDB" id="A0A392U2D2"/>
<evidence type="ECO:0000256" key="1">
    <source>
        <dbReference type="ARBA" id="ARBA00023186"/>
    </source>
</evidence>
<keyword evidence="1" id="KW-0143">Chaperone</keyword>
<keyword evidence="2" id="KW-0175">Coiled coil</keyword>
<dbReference type="InterPro" id="IPR040400">
    <property type="entry name" value="BAG5/6/7/8"/>
</dbReference>
<feature type="non-terminal residue" evidence="3">
    <location>
        <position position="61"/>
    </location>
</feature>
<dbReference type="EMBL" id="LXQA010699134">
    <property type="protein sequence ID" value="MCI66630.1"/>
    <property type="molecule type" value="Genomic_DNA"/>
</dbReference>
<dbReference type="GO" id="GO:0009506">
    <property type="term" value="C:plasmodesma"/>
    <property type="evidence" value="ECO:0007669"/>
    <property type="project" value="TreeGrafter"/>
</dbReference>
<feature type="coiled-coil region" evidence="2">
    <location>
        <begin position="11"/>
        <end position="38"/>
    </location>
</feature>
<sequence length="61" mass="7200">MIQKVVRGYVVRKTVKKLSKIKAELEEFEMKVNDEETVNKMKKDKNERIGIAESIMKFLLN</sequence>
<reference evidence="3 4" key="1">
    <citation type="journal article" date="2018" name="Front. Plant Sci.">
        <title>Red Clover (Trifolium pratense) and Zigzag Clover (T. medium) - A Picture of Genomic Similarities and Differences.</title>
        <authorList>
            <person name="Dluhosova J."/>
            <person name="Istvanek J."/>
            <person name="Nedelnik J."/>
            <person name="Repkova J."/>
        </authorList>
    </citation>
    <scope>NUCLEOTIDE SEQUENCE [LARGE SCALE GENOMIC DNA]</scope>
    <source>
        <strain evidence="4">cv. 10/8</strain>
        <tissue evidence="3">Leaf</tissue>
    </source>
</reference>
<accession>A0A392U2D2</accession>
<dbReference type="Proteomes" id="UP000265520">
    <property type="component" value="Unassembled WGS sequence"/>
</dbReference>
<evidence type="ECO:0000256" key="2">
    <source>
        <dbReference type="SAM" id="Coils"/>
    </source>
</evidence>
<evidence type="ECO:0000313" key="4">
    <source>
        <dbReference type="Proteomes" id="UP000265520"/>
    </source>
</evidence>
<dbReference type="PROSITE" id="PS50096">
    <property type="entry name" value="IQ"/>
    <property type="match status" value="1"/>
</dbReference>
<dbReference type="GO" id="GO:0006457">
    <property type="term" value="P:protein folding"/>
    <property type="evidence" value="ECO:0007669"/>
    <property type="project" value="TreeGrafter"/>
</dbReference>
<dbReference type="PANTHER" id="PTHR33322:SF4">
    <property type="entry name" value="BAG DOMAIN CONTAINING PROTEIN, EXPRESSED"/>
    <property type="match status" value="1"/>
</dbReference>
<dbReference type="PANTHER" id="PTHR33322">
    <property type="entry name" value="BAG DOMAIN CONTAINING PROTEIN, EXPRESSED"/>
    <property type="match status" value="1"/>
</dbReference>
<name>A0A392U2D2_9FABA</name>
<proteinExistence type="predicted"/>
<evidence type="ECO:0000313" key="3">
    <source>
        <dbReference type="EMBL" id="MCI66630.1"/>
    </source>
</evidence>
<protein>
    <submittedName>
        <fullName evidence="3">BAG family molecular chaperone regulator 5 mitochondrial-like</fullName>
    </submittedName>
</protein>
<comment type="caution">
    <text evidence="3">The sequence shown here is derived from an EMBL/GenBank/DDBJ whole genome shotgun (WGS) entry which is preliminary data.</text>
</comment>
<keyword evidence="4" id="KW-1185">Reference proteome</keyword>
<organism evidence="3 4">
    <name type="scientific">Trifolium medium</name>
    <dbReference type="NCBI Taxonomy" id="97028"/>
    <lineage>
        <taxon>Eukaryota</taxon>
        <taxon>Viridiplantae</taxon>
        <taxon>Streptophyta</taxon>
        <taxon>Embryophyta</taxon>
        <taxon>Tracheophyta</taxon>
        <taxon>Spermatophyta</taxon>
        <taxon>Magnoliopsida</taxon>
        <taxon>eudicotyledons</taxon>
        <taxon>Gunneridae</taxon>
        <taxon>Pentapetalae</taxon>
        <taxon>rosids</taxon>
        <taxon>fabids</taxon>
        <taxon>Fabales</taxon>
        <taxon>Fabaceae</taxon>
        <taxon>Papilionoideae</taxon>
        <taxon>50 kb inversion clade</taxon>
        <taxon>NPAAA clade</taxon>
        <taxon>Hologalegina</taxon>
        <taxon>IRL clade</taxon>
        <taxon>Trifolieae</taxon>
        <taxon>Trifolium</taxon>
    </lineage>
</organism>